<dbReference type="PROSITE" id="PS50800">
    <property type="entry name" value="SAP"/>
    <property type="match status" value="1"/>
</dbReference>
<dbReference type="Proteomes" id="UP001590951">
    <property type="component" value="Unassembled WGS sequence"/>
</dbReference>
<sequence length="138" mass="14725">MASVDPTNSDATIAKVKTLVNNQLKQILKKEGLPVSGAKATLQSRIIDQLRRYAQNNNLESFSHLRSLVYNPDATATGLSPSPAAARAYINNPPPPPSQYKHSVSSSSRRPGAPGLPNNINGSGPSMVLPPRDCPRSI</sequence>
<evidence type="ECO:0000259" key="2">
    <source>
        <dbReference type="PROSITE" id="PS50800"/>
    </source>
</evidence>
<accession>A0ABR4B179</accession>
<organism evidence="3 4">
    <name type="scientific">Lepraria finkii</name>
    <dbReference type="NCBI Taxonomy" id="1340010"/>
    <lineage>
        <taxon>Eukaryota</taxon>
        <taxon>Fungi</taxon>
        <taxon>Dikarya</taxon>
        <taxon>Ascomycota</taxon>
        <taxon>Pezizomycotina</taxon>
        <taxon>Lecanoromycetes</taxon>
        <taxon>OSLEUM clade</taxon>
        <taxon>Lecanoromycetidae</taxon>
        <taxon>Lecanorales</taxon>
        <taxon>Lecanorineae</taxon>
        <taxon>Stereocaulaceae</taxon>
        <taxon>Lepraria</taxon>
    </lineage>
</organism>
<proteinExistence type="predicted"/>
<dbReference type="SMART" id="SM00513">
    <property type="entry name" value="SAP"/>
    <property type="match status" value="1"/>
</dbReference>
<name>A0ABR4B179_9LECA</name>
<dbReference type="InterPro" id="IPR036361">
    <property type="entry name" value="SAP_dom_sf"/>
</dbReference>
<dbReference type="InterPro" id="IPR003034">
    <property type="entry name" value="SAP_dom"/>
</dbReference>
<feature type="compositionally biased region" description="Polar residues" evidence="1">
    <location>
        <begin position="100"/>
        <end position="109"/>
    </location>
</feature>
<feature type="region of interest" description="Disordered" evidence="1">
    <location>
        <begin position="74"/>
        <end position="138"/>
    </location>
</feature>
<reference evidence="3 4" key="1">
    <citation type="submission" date="2024-09" db="EMBL/GenBank/DDBJ databases">
        <title>Rethinking Asexuality: The Enigmatic Case of Functional Sexual Genes in Lepraria (Stereocaulaceae).</title>
        <authorList>
            <person name="Doellman M."/>
            <person name="Sun Y."/>
            <person name="Barcenas-Pena A."/>
            <person name="Lumbsch H.T."/>
            <person name="Grewe F."/>
        </authorList>
    </citation>
    <scope>NUCLEOTIDE SEQUENCE [LARGE SCALE GENOMIC DNA]</scope>
    <source>
        <strain evidence="3 4">Grewe 0041</strain>
    </source>
</reference>
<evidence type="ECO:0000313" key="4">
    <source>
        <dbReference type="Proteomes" id="UP001590951"/>
    </source>
</evidence>
<dbReference type="Pfam" id="PF02037">
    <property type="entry name" value="SAP"/>
    <property type="match status" value="1"/>
</dbReference>
<feature type="domain" description="SAP" evidence="2">
    <location>
        <begin position="16"/>
        <end position="50"/>
    </location>
</feature>
<dbReference type="SUPFAM" id="SSF68906">
    <property type="entry name" value="SAP domain"/>
    <property type="match status" value="1"/>
</dbReference>
<evidence type="ECO:0000256" key="1">
    <source>
        <dbReference type="SAM" id="MobiDB-lite"/>
    </source>
</evidence>
<protein>
    <recommendedName>
        <fullName evidence="2">SAP domain-containing protein</fullName>
    </recommendedName>
</protein>
<dbReference type="Gene3D" id="1.10.720.30">
    <property type="entry name" value="SAP domain"/>
    <property type="match status" value="1"/>
</dbReference>
<gene>
    <name evidence="3" type="ORF">ABVK25_009019</name>
</gene>
<evidence type="ECO:0000313" key="3">
    <source>
        <dbReference type="EMBL" id="KAL2050781.1"/>
    </source>
</evidence>
<comment type="caution">
    <text evidence="3">The sequence shown here is derived from an EMBL/GenBank/DDBJ whole genome shotgun (WGS) entry which is preliminary data.</text>
</comment>
<dbReference type="EMBL" id="JBHFEH010000043">
    <property type="protein sequence ID" value="KAL2050781.1"/>
    <property type="molecule type" value="Genomic_DNA"/>
</dbReference>
<keyword evidence="4" id="KW-1185">Reference proteome</keyword>